<dbReference type="GO" id="GO:0005506">
    <property type="term" value="F:iron ion binding"/>
    <property type="evidence" value="ECO:0007669"/>
    <property type="project" value="InterPro"/>
</dbReference>
<dbReference type="SMART" id="SM00903">
    <property type="entry name" value="Flavin_Reduct"/>
    <property type="match status" value="1"/>
</dbReference>
<keyword evidence="3" id="KW-0249">Electron transport</keyword>
<dbReference type="InterPro" id="IPR018527">
    <property type="entry name" value="Rubredoxin_Fe_BS"/>
</dbReference>
<dbReference type="InterPro" id="IPR012349">
    <property type="entry name" value="Split_barrel_FMN-bd"/>
</dbReference>
<dbReference type="GO" id="GO:0010181">
    <property type="term" value="F:FMN binding"/>
    <property type="evidence" value="ECO:0007669"/>
    <property type="project" value="InterPro"/>
</dbReference>
<keyword evidence="1" id="KW-0813">Transport</keyword>
<protein>
    <submittedName>
        <fullName evidence="6">High molecular weight rubredoxin</fullName>
    </submittedName>
</protein>
<dbReference type="SUPFAM" id="SSF50475">
    <property type="entry name" value="FMN-binding split barrel"/>
    <property type="match status" value="1"/>
</dbReference>
<dbReference type="InterPro" id="IPR050526">
    <property type="entry name" value="Rubredoxin_ET"/>
</dbReference>
<comment type="caution">
    <text evidence="6">The sequence shown here is derived from an EMBL/GenBank/DDBJ whole genome shotgun (WGS) entry which is preliminary data.</text>
</comment>
<dbReference type="GO" id="GO:0043448">
    <property type="term" value="P:alkane catabolic process"/>
    <property type="evidence" value="ECO:0007669"/>
    <property type="project" value="TreeGrafter"/>
</dbReference>
<keyword evidence="2" id="KW-0479">Metal-binding</keyword>
<organism evidence="6">
    <name type="scientific">candidate division WOR-3 bacterium</name>
    <dbReference type="NCBI Taxonomy" id="2052148"/>
    <lineage>
        <taxon>Bacteria</taxon>
        <taxon>Bacteria division WOR-3</taxon>
    </lineage>
</organism>
<dbReference type="GO" id="GO:0009055">
    <property type="term" value="F:electron transfer activity"/>
    <property type="evidence" value="ECO:0007669"/>
    <property type="project" value="TreeGrafter"/>
</dbReference>
<dbReference type="Pfam" id="PF01613">
    <property type="entry name" value="Flavin_Reduct"/>
    <property type="match status" value="1"/>
</dbReference>
<dbReference type="PANTHER" id="PTHR47627:SF1">
    <property type="entry name" value="RUBREDOXIN-1-RELATED"/>
    <property type="match status" value="1"/>
</dbReference>
<dbReference type="FunFam" id="2.20.28.10:FF:000001">
    <property type="entry name" value="Rubredoxin"/>
    <property type="match status" value="1"/>
</dbReference>
<reference evidence="6" key="1">
    <citation type="journal article" date="2020" name="mSystems">
        <title>Genome- and Community-Level Interaction Insights into Carbon Utilization and Element Cycling Functions of Hydrothermarchaeota in Hydrothermal Sediment.</title>
        <authorList>
            <person name="Zhou Z."/>
            <person name="Liu Y."/>
            <person name="Xu W."/>
            <person name="Pan J."/>
            <person name="Luo Z.H."/>
            <person name="Li M."/>
        </authorList>
    </citation>
    <scope>NUCLEOTIDE SEQUENCE [LARGE SCALE GENOMIC DNA]</scope>
    <source>
        <strain evidence="6">SpSt-464</strain>
    </source>
</reference>
<dbReference type="GO" id="GO:0016646">
    <property type="term" value="F:oxidoreductase activity, acting on the CH-NH group of donors, NAD or NADP as acceptor"/>
    <property type="evidence" value="ECO:0007669"/>
    <property type="project" value="UniProtKB-ARBA"/>
</dbReference>
<name>A0A7C3NEJ8_UNCW3</name>
<dbReference type="AlphaFoldDB" id="A0A7C3NEJ8"/>
<dbReference type="Gene3D" id="2.20.28.10">
    <property type="match status" value="1"/>
</dbReference>
<dbReference type="PRINTS" id="PR00163">
    <property type="entry name" value="RUBREDOXIN"/>
</dbReference>
<keyword evidence="4" id="KW-0408">Iron</keyword>
<dbReference type="PANTHER" id="PTHR47627">
    <property type="entry name" value="RUBREDOXIN"/>
    <property type="match status" value="1"/>
</dbReference>
<dbReference type="Gene3D" id="2.30.110.10">
    <property type="entry name" value="Electron Transport, Fmn-binding Protein, Chain A"/>
    <property type="match status" value="1"/>
</dbReference>
<dbReference type="SUPFAM" id="SSF57802">
    <property type="entry name" value="Rubredoxin-like"/>
    <property type="match status" value="1"/>
</dbReference>
<dbReference type="InterPro" id="IPR024935">
    <property type="entry name" value="Rubredoxin_dom"/>
</dbReference>
<proteinExistence type="predicted"/>
<dbReference type="Pfam" id="PF00301">
    <property type="entry name" value="Rubredoxin"/>
    <property type="match status" value="1"/>
</dbReference>
<accession>A0A7C3NEJ8</accession>
<dbReference type="CDD" id="cd00730">
    <property type="entry name" value="rubredoxin"/>
    <property type="match status" value="1"/>
</dbReference>
<evidence type="ECO:0000256" key="4">
    <source>
        <dbReference type="ARBA" id="ARBA00023004"/>
    </source>
</evidence>
<dbReference type="InterPro" id="IPR002563">
    <property type="entry name" value="Flavin_Rdtase-like_dom"/>
</dbReference>
<feature type="domain" description="Rubredoxin-like" evidence="5">
    <location>
        <begin position="181"/>
        <end position="232"/>
    </location>
</feature>
<evidence type="ECO:0000256" key="1">
    <source>
        <dbReference type="ARBA" id="ARBA00022448"/>
    </source>
</evidence>
<dbReference type="NCBIfam" id="NF045768">
    <property type="entry name" value="RubredRD"/>
    <property type="match status" value="1"/>
</dbReference>
<sequence length="233" mass="26337">MDTKALFKLSYGVYLVCSSDGEKVNGQIANTIFQITSEPITVAISINKNNYTHQFIEKGKNFSVSILSEQTPLQFIGNFGFKSGREINKFENIKYEKGVSGAPIVKDFSVAILEFRVINKFDLSTHTLFIGELVESFIVDDKQQPMTYSFYHEVKKGKTQKNAPTYIEEKVENVTKKEEKMEKYKCEVCGYVYDPQVGDPDGGIKPQTPFENLPDDWVCPVCGASKSEFIKES</sequence>
<dbReference type="PROSITE" id="PS50903">
    <property type="entry name" value="RUBREDOXIN_LIKE"/>
    <property type="match status" value="1"/>
</dbReference>
<evidence type="ECO:0000259" key="5">
    <source>
        <dbReference type="PROSITE" id="PS50903"/>
    </source>
</evidence>
<dbReference type="EMBL" id="DSTT01000006">
    <property type="protein sequence ID" value="HFK24302.1"/>
    <property type="molecule type" value="Genomic_DNA"/>
</dbReference>
<gene>
    <name evidence="6" type="ORF">ENS15_06635</name>
</gene>
<evidence type="ECO:0000313" key="6">
    <source>
        <dbReference type="EMBL" id="HFK24302.1"/>
    </source>
</evidence>
<dbReference type="PROSITE" id="PS00202">
    <property type="entry name" value="RUBREDOXIN"/>
    <property type="match status" value="1"/>
</dbReference>
<dbReference type="InterPro" id="IPR024934">
    <property type="entry name" value="Rubredoxin-like_dom"/>
</dbReference>
<evidence type="ECO:0000256" key="2">
    <source>
        <dbReference type="ARBA" id="ARBA00022723"/>
    </source>
</evidence>
<evidence type="ECO:0000256" key="3">
    <source>
        <dbReference type="ARBA" id="ARBA00022982"/>
    </source>
</evidence>